<dbReference type="Pfam" id="PF16064">
    <property type="entry name" value="DUF4806"/>
    <property type="match status" value="1"/>
</dbReference>
<dbReference type="OrthoDB" id="6784356at2759"/>
<organism evidence="2 3">
    <name type="scientific">Ladona fulva</name>
    <name type="common">Scarce chaser dragonfly</name>
    <name type="synonym">Libellula fulva</name>
    <dbReference type="NCBI Taxonomy" id="123851"/>
    <lineage>
        <taxon>Eukaryota</taxon>
        <taxon>Metazoa</taxon>
        <taxon>Ecdysozoa</taxon>
        <taxon>Arthropoda</taxon>
        <taxon>Hexapoda</taxon>
        <taxon>Insecta</taxon>
        <taxon>Pterygota</taxon>
        <taxon>Palaeoptera</taxon>
        <taxon>Odonata</taxon>
        <taxon>Epiprocta</taxon>
        <taxon>Anisoptera</taxon>
        <taxon>Libelluloidea</taxon>
        <taxon>Libellulidae</taxon>
        <taxon>Ladona</taxon>
    </lineage>
</organism>
<protein>
    <recommendedName>
        <fullName evidence="1">DUF4806 domain-containing protein</fullName>
    </recommendedName>
</protein>
<evidence type="ECO:0000313" key="3">
    <source>
        <dbReference type="Proteomes" id="UP000792457"/>
    </source>
</evidence>
<name>A0A8K0K566_LADFU</name>
<evidence type="ECO:0000259" key="1">
    <source>
        <dbReference type="Pfam" id="PF16064"/>
    </source>
</evidence>
<dbReference type="PANTHER" id="PTHR34153:SF2">
    <property type="entry name" value="SI:CH211-262H13.3-RELATED"/>
    <property type="match status" value="1"/>
</dbReference>
<dbReference type="EMBL" id="KZ308359">
    <property type="protein sequence ID" value="KAG8228128.1"/>
    <property type="molecule type" value="Genomic_DNA"/>
</dbReference>
<proteinExistence type="predicted"/>
<reference evidence="2" key="1">
    <citation type="submission" date="2013-04" db="EMBL/GenBank/DDBJ databases">
        <authorList>
            <person name="Qu J."/>
            <person name="Murali S.C."/>
            <person name="Bandaranaike D."/>
            <person name="Bellair M."/>
            <person name="Blankenburg K."/>
            <person name="Chao H."/>
            <person name="Dinh H."/>
            <person name="Doddapaneni H."/>
            <person name="Downs B."/>
            <person name="Dugan-Rocha S."/>
            <person name="Elkadiri S."/>
            <person name="Gnanaolivu R.D."/>
            <person name="Hernandez B."/>
            <person name="Javaid M."/>
            <person name="Jayaseelan J.C."/>
            <person name="Lee S."/>
            <person name="Li M."/>
            <person name="Ming W."/>
            <person name="Munidasa M."/>
            <person name="Muniz J."/>
            <person name="Nguyen L."/>
            <person name="Ongeri F."/>
            <person name="Osuji N."/>
            <person name="Pu L.-L."/>
            <person name="Puazo M."/>
            <person name="Qu C."/>
            <person name="Quiroz J."/>
            <person name="Raj R."/>
            <person name="Weissenberger G."/>
            <person name="Xin Y."/>
            <person name="Zou X."/>
            <person name="Han Y."/>
            <person name="Richards S."/>
            <person name="Worley K."/>
            <person name="Muzny D."/>
            <person name="Gibbs R."/>
        </authorList>
    </citation>
    <scope>NUCLEOTIDE SEQUENCE</scope>
    <source>
        <strain evidence="2">Sampled in the wild</strain>
    </source>
</reference>
<reference evidence="2" key="2">
    <citation type="submission" date="2017-10" db="EMBL/GenBank/DDBJ databases">
        <title>Ladona fulva Genome sequencing and assembly.</title>
        <authorList>
            <person name="Murali S."/>
            <person name="Richards S."/>
            <person name="Bandaranaike D."/>
            <person name="Bellair M."/>
            <person name="Blankenburg K."/>
            <person name="Chao H."/>
            <person name="Dinh H."/>
            <person name="Doddapaneni H."/>
            <person name="Dugan-Rocha S."/>
            <person name="Elkadiri S."/>
            <person name="Gnanaolivu R."/>
            <person name="Hernandez B."/>
            <person name="Skinner E."/>
            <person name="Javaid M."/>
            <person name="Lee S."/>
            <person name="Li M."/>
            <person name="Ming W."/>
            <person name="Munidasa M."/>
            <person name="Muniz J."/>
            <person name="Nguyen L."/>
            <person name="Hughes D."/>
            <person name="Osuji N."/>
            <person name="Pu L.-L."/>
            <person name="Puazo M."/>
            <person name="Qu C."/>
            <person name="Quiroz J."/>
            <person name="Raj R."/>
            <person name="Weissenberger G."/>
            <person name="Xin Y."/>
            <person name="Zou X."/>
            <person name="Han Y."/>
            <person name="Worley K."/>
            <person name="Muzny D."/>
            <person name="Gibbs R."/>
        </authorList>
    </citation>
    <scope>NUCLEOTIDE SEQUENCE</scope>
    <source>
        <strain evidence="2">Sampled in the wild</strain>
    </source>
</reference>
<dbReference type="Proteomes" id="UP000792457">
    <property type="component" value="Unassembled WGS sequence"/>
</dbReference>
<dbReference type="InterPro" id="IPR032071">
    <property type="entry name" value="DUF4806"/>
</dbReference>
<keyword evidence="3" id="KW-1185">Reference proteome</keyword>
<accession>A0A8K0K566</accession>
<comment type="caution">
    <text evidence="2">The sequence shown here is derived from an EMBL/GenBank/DDBJ whole genome shotgun (WGS) entry which is preliminary data.</text>
</comment>
<evidence type="ECO:0000313" key="2">
    <source>
        <dbReference type="EMBL" id="KAG8228128.1"/>
    </source>
</evidence>
<gene>
    <name evidence="2" type="ORF">J437_LFUL000130</name>
</gene>
<sequence length="353" mass="40229">MASHIQMRKKRHTISRSHLKRLARIDAEYMMGISREETLTGSSSEGCDQNVASISSDDENISRNVTMWAETVNESDYSRSSSDSESLVIHEWIPRTTPVDPVQIITISNLKMRLAQWCLQYNIPQNATTALFKILKEFKNINESFIPIPVPPQAVQDKEKTPGTQPRMERQPKPNVEIVDGDSQYKNMMRGITETKIMMASMQNVLLDLAERVNGLEGKGENVQPSSAEQQWELLNEFPLDSVEGLERIETRLEADQSFQKCLISALMTLGGVDVKSSTLNLLKKLMTNNLASKYSWLGLKKKRVFFSLRLNTVIKLCVRNRHSTATDEDVSTITKNWLRLAKLRLDREMLIQ</sequence>
<dbReference type="AlphaFoldDB" id="A0A8K0K566"/>
<dbReference type="PANTHER" id="PTHR34153">
    <property type="entry name" value="SI:CH211-262H13.3-RELATED-RELATED"/>
    <property type="match status" value="1"/>
</dbReference>
<feature type="domain" description="DUF4806" evidence="1">
    <location>
        <begin position="237"/>
        <end position="304"/>
    </location>
</feature>